<comment type="caution">
    <text evidence="2">The sequence shown here is derived from an EMBL/GenBank/DDBJ whole genome shotgun (WGS) entry which is preliminary data.</text>
</comment>
<feature type="compositionally biased region" description="Acidic residues" evidence="1">
    <location>
        <begin position="264"/>
        <end position="276"/>
    </location>
</feature>
<dbReference type="EMBL" id="BSNM01000026">
    <property type="protein sequence ID" value="GLQ33407.1"/>
    <property type="molecule type" value="Genomic_DNA"/>
</dbReference>
<feature type="region of interest" description="Disordered" evidence="1">
    <location>
        <begin position="243"/>
        <end position="276"/>
    </location>
</feature>
<dbReference type="InterPro" id="IPR050767">
    <property type="entry name" value="Sel1_AlgK"/>
</dbReference>
<dbReference type="Proteomes" id="UP001161389">
    <property type="component" value="Unassembled WGS sequence"/>
</dbReference>
<sequence>MAIKQLIDKLLSRRAANEQSHPEARLTDKQREKLNHTFMDRLDNLEDPQARYDLAVQFSEKGATQALYTLGVFYEQGDGQKTYPELAAECYWRAGKFDIAEAQYNLGLLYAQGQLGQVDLVSAHYWFTEATKHNLAQAQFNLATFYEDGLGCVEDLKKAFELYQAAADQGFVTAWHNLALMHYSGKGTQRNPITAYAWVLLAAKAGLKEAQETEPVFTEELKSEQILAGKELLAQLEEQFSDYLPPSSKATPNSEEPKSANENNDSDDDDNFYEVK</sequence>
<keyword evidence="3" id="KW-1185">Reference proteome</keyword>
<dbReference type="PANTHER" id="PTHR11102">
    <property type="entry name" value="SEL-1-LIKE PROTEIN"/>
    <property type="match status" value="1"/>
</dbReference>
<gene>
    <name evidence="2" type="ORF">GCM10007876_38870</name>
</gene>
<name>A0AA37SF41_9GAMM</name>
<reference evidence="2" key="1">
    <citation type="journal article" date="2014" name="Int. J. Syst. Evol. Microbiol.">
        <title>Complete genome sequence of Corynebacterium casei LMG S-19264T (=DSM 44701T), isolated from a smear-ripened cheese.</title>
        <authorList>
            <consortium name="US DOE Joint Genome Institute (JGI-PGF)"/>
            <person name="Walter F."/>
            <person name="Albersmeier A."/>
            <person name="Kalinowski J."/>
            <person name="Ruckert C."/>
        </authorList>
    </citation>
    <scope>NUCLEOTIDE SEQUENCE</scope>
    <source>
        <strain evidence="2">NBRC 110071</strain>
    </source>
</reference>
<dbReference type="InterPro" id="IPR011990">
    <property type="entry name" value="TPR-like_helical_dom_sf"/>
</dbReference>
<dbReference type="AlphaFoldDB" id="A0AA37SF41"/>
<dbReference type="Gene3D" id="1.25.40.10">
    <property type="entry name" value="Tetratricopeptide repeat domain"/>
    <property type="match status" value="1"/>
</dbReference>
<dbReference type="SUPFAM" id="SSF81901">
    <property type="entry name" value="HCP-like"/>
    <property type="match status" value="1"/>
</dbReference>
<organism evidence="2 3">
    <name type="scientific">Litoribrevibacter albus</name>
    <dbReference type="NCBI Taxonomy" id="1473156"/>
    <lineage>
        <taxon>Bacteria</taxon>
        <taxon>Pseudomonadati</taxon>
        <taxon>Pseudomonadota</taxon>
        <taxon>Gammaproteobacteria</taxon>
        <taxon>Oceanospirillales</taxon>
        <taxon>Oceanospirillaceae</taxon>
        <taxon>Litoribrevibacter</taxon>
    </lineage>
</organism>
<dbReference type="SMART" id="SM00671">
    <property type="entry name" value="SEL1"/>
    <property type="match status" value="4"/>
</dbReference>
<accession>A0AA37SF41</accession>
<proteinExistence type="predicted"/>
<dbReference type="PANTHER" id="PTHR11102:SF160">
    <property type="entry name" value="ERAD-ASSOCIATED E3 UBIQUITIN-PROTEIN LIGASE COMPONENT HRD3"/>
    <property type="match status" value="1"/>
</dbReference>
<protein>
    <recommendedName>
        <fullName evidence="4">Sel1 repeat family protein</fullName>
    </recommendedName>
</protein>
<reference evidence="2" key="2">
    <citation type="submission" date="2023-01" db="EMBL/GenBank/DDBJ databases">
        <title>Draft genome sequence of Litoribrevibacter albus strain NBRC 110071.</title>
        <authorList>
            <person name="Sun Q."/>
            <person name="Mori K."/>
        </authorList>
    </citation>
    <scope>NUCLEOTIDE SEQUENCE</scope>
    <source>
        <strain evidence="2">NBRC 110071</strain>
    </source>
</reference>
<evidence type="ECO:0000313" key="2">
    <source>
        <dbReference type="EMBL" id="GLQ33407.1"/>
    </source>
</evidence>
<evidence type="ECO:0000256" key="1">
    <source>
        <dbReference type="SAM" id="MobiDB-lite"/>
    </source>
</evidence>
<dbReference type="RefSeq" id="WP_284383827.1">
    <property type="nucleotide sequence ID" value="NZ_BSNM01000026.1"/>
</dbReference>
<dbReference type="Pfam" id="PF08238">
    <property type="entry name" value="Sel1"/>
    <property type="match status" value="4"/>
</dbReference>
<evidence type="ECO:0008006" key="4">
    <source>
        <dbReference type="Google" id="ProtNLM"/>
    </source>
</evidence>
<dbReference type="InterPro" id="IPR006597">
    <property type="entry name" value="Sel1-like"/>
</dbReference>
<evidence type="ECO:0000313" key="3">
    <source>
        <dbReference type="Proteomes" id="UP001161389"/>
    </source>
</evidence>